<sequence length="311" mass="34725">MRRIAILTHAHCSLFELGCAVELFALPRPEIAHWYACDVVNLEGAPFESTAGVTIAAKCVTSLSDYDTLVIPSWPTQGDPVPEALAREVRAFAKAGKRLLSFCSGAFLLAELGLLDGRQATTHWRYAERFKARFTQVDYVDDVLYVWQDPIGCSAGSAAALDLGLAVIRHDFGYKVANQVARRLVMSAHRAGGQSQFVEAPMLAVPNQFADALDWAQQHLTSPINVDQLAARANMSRRTFERKFRASFNLSPNEWLIQQKIERAKGLLEETTLPLERLAEQSGFDSVVTLRHHFRRLLGVSPKQYQQQFLP</sequence>
<dbReference type="SMART" id="SM00342">
    <property type="entry name" value="HTH_ARAC"/>
    <property type="match status" value="1"/>
</dbReference>
<dbReference type="InterPro" id="IPR018060">
    <property type="entry name" value="HTH_AraC"/>
</dbReference>
<dbReference type="InterPro" id="IPR052158">
    <property type="entry name" value="INH-QAR"/>
</dbReference>
<dbReference type="Gene3D" id="3.40.50.880">
    <property type="match status" value="1"/>
</dbReference>
<gene>
    <name evidence="5" type="ORF">AMR76_04830</name>
</gene>
<dbReference type="Pfam" id="PF12833">
    <property type="entry name" value="HTH_18"/>
    <property type="match status" value="1"/>
</dbReference>
<dbReference type="SUPFAM" id="SSF46689">
    <property type="entry name" value="Homeodomain-like"/>
    <property type="match status" value="2"/>
</dbReference>
<name>A0A0Q2SH97_VIBFU</name>
<dbReference type="PANTHER" id="PTHR43130:SF3">
    <property type="entry name" value="HTH-TYPE TRANSCRIPTIONAL REGULATOR RV1931C"/>
    <property type="match status" value="1"/>
</dbReference>
<keyword evidence="1" id="KW-0805">Transcription regulation</keyword>
<dbReference type="GO" id="GO:0043565">
    <property type="term" value="F:sequence-specific DNA binding"/>
    <property type="evidence" value="ECO:0007669"/>
    <property type="project" value="InterPro"/>
</dbReference>
<dbReference type="AlphaFoldDB" id="A0A0Q2SH97"/>
<keyword evidence="2" id="KW-0238">DNA-binding</keyword>
<dbReference type="Pfam" id="PF01965">
    <property type="entry name" value="DJ-1_PfpI"/>
    <property type="match status" value="1"/>
</dbReference>
<evidence type="ECO:0000313" key="6">
    <source>
        <dbReference type="Proteomes" id="UP000051221"/>
    </source>
</evidence>
<dbReference type="Proteomes" id="UP000051221">
    <property type="component" value="Unassembled WGS sequence"/>
</dbReference>
<dbReference type="Gene3D" id="1.10.10.60">
    <property type="entry name" value="Homeodomain-like"/>
    <property type="match status" value="1"/>
</dbReference>
<proteinExistence type="predicted"/>
<comment type="caution">
    <text evidence="5">The sequence shown here is derived from an EMBL/GenBank/DDBJ whole genome shotgun (WGS) entry which is preliminary data.</text>
</comment>
<dbReference type="CDD" id="cd03137">
    <property type="entry name" value="GATase1_AraC_1"/>
    <property type="match status" value="1"/>
</dbReference>
<dbReference type="RefSeq" id="WP_055465454.1">
    <property type="nucleotide sequence ID" value="NZ_LKHS01000004.1"/>
</dbReference>
<keyword evidence="3" id="KW-0804">Transcription</keyword>
<dbReference type="InterPro" id="IPR029062">
    <property type="entry name" value="Class_I_gatase-like"/>
</dbReference>
<dbReference type="InterPro" id="IPR002818">
    <property type="entry name" value="DJ-1/PfpI"/>
</dbReference>
<evidence type="ECO:0000256" key="1">
    <source>
        <dbReference type="ARBA" id="ARBA00023015"/>
    </source>
</evidence>
<keyword evidence="6" id="KW-1185">Reference proteome</keyword>
<dbReference type="PROSITE" id="PS01124">
    <property type="entry name" value="HTH_ARAC_FAMILY_2"/>
    <property type="match status" value="1"/>
</dbReference>
<dbReference type="InParanoid" id="A0A0Q2SH97"/>
<organism evidence="5 6">
    <name type="scientific">Vibrio furnissii</name>
    <dbReference type="NCBI Taxonomy" id="29494"/>
    <lineage>
        <taxon>Bacteria</taxon>
        <taxon>Pseudomonadati</taxon>
        <taxon>Pseudomonadota</taxon>
        <taxon>Gammaproteobacteria</taxon>
        <taxon>Vibrionales</taxon>
        <taxon>Vibrionaceae</taxon>
        <taxon>Vibrio</taxon>
    </lineage>
</organism>
<evidence type="ECO:0000256" key="3">
    <source>
        <dbReference type="ARBA" id="ARBA00023163"/>
    </source>
</evidence>
<evidence type="ECO:0000259" key="4">
    <source>
        <dbReference type="PROSITE" id="PS01124"/>
    </source>
</evidence>
<feature type="domain" description="HTH araC/xylS-type" evidence="4">
    <location>
        <begin position="210"/>
        <end position="308"/>
    </location>
</feature>
<evidence type="ECO:0000256" key="2">
    <source>
        <dbReference type="ARBA" id="ARBA00023125"/>
    </source>
</evidence>
<dbReference type="SUPFAM" id="SSF52317">
    <property type="entry name" value="Class I glutamine amidotransferase-like"/>
    <property type="match status" value="1"/>
</dbReference>
<accession>A0A0Q2SH97</accession>
<protein>
    <submittedName>
        <fullName evidence="5">Transcriptional regulator</fullName>
    </submittedName>
</protein>
<evidence type="ECO:0000313" key="5">
    <source>
        <dbReference type="EMBL" id="KQH87051.1"/>
    </source>
</evidence>
<dbReference type="EMBL" id="LKHS01000004">
    <property type="protein sequence ID" value="KQH87051.1"/>
    <property type="molecule type" value="Genomic_DNA"/>
</dbReference>
<dbReference type="PANTHER" id="PTHR43130">
    <property type="entry name" value="ARAC-FAMILY TRANSCRIPTIONAL REGULATOR"/>
    <property type="match status" value="1"/>
</dbReference>
<dbReference type="GO" id="GO:0003700">
    <property type="term" value="F:DNA-binding transcription factor activity"/>
    <property type="evidence" value="ECO:0007669"/>
    <property type="project" value="InterPro"/>
</dbReference>
<dbReference type="InterPro" id="IPR018062">
    <property type="entry name" value="HTH_AraC-typ_CS"/>
</dbReference>
<dbReference type="InterPro" id="IPR009057">
    <property type="entry name" value="Homeodomain-like_sf"/>
</dbReference>
<reference evidence="5 6" key="1">
    <citation type="submission" date="2015-08" db="EMBL/GenBank/DDBJ databases">
        <title>Antibacterial properties of a collection of Vibrionaceae strains.</title>
        <authorList>
            <person name="Giubergia S."/>
        </authorList>
    </citation>
    <scope>NUCLEOTIDE SEQUENCE [LARGE SCALE GENOMIC DNA]</scope>
    <source>
        <strain evidence="5 6">S0821</strain>
    </source>
</reference>
<dbReference type="PROSITE" id="PS00041">
    <property type="entry name" value="HTH_ARAC_FAMILY_1"/>
    <property type="match status" value="1"/>
</dbReference>